<dbReference type="EMBL" id="LR798206">
    <property type="protein sequence ID" value="CAB5178552.1"/>
    <property type="molecule type" value="Genomic_DNA"/>
</dbReference>
<reference evidence="1" key="1">
    <citation type="submission" date="2020-05" db="EMBL/GenBank/DDBJ databases">
        <authorList>
            <person name="Chiriac C."/>
            <person name="Salcher M."/>
            <person name="Ghai R."/>
            <person name="Kavagutti S V."/>
        </authorList>
    </citation>
    <scope>NUCLEOTIDE SEQUENCE</scope>
</reference>
<gene>
    <name evidence="1" type="ORF">UFOVP157_11</name>
</gene>
<accession>A0A6J7W8W6</accession>
<sequence length="103" mass="10592">MGQIQISSPFLKSITHSDFNVTATTGATKQQILTPSANVGEKRVVVIIQNKASSAKLTVIGNATDTVGIEVTAGSTLKLDNYNGGLWAFGSAAVNTGINISAV</sequence>
<protein>
    <submittedName>
        <fullName evidence="1">Uncharacterized protein</fullName>
    </submittedName>
</protein>
<proteinExistence type="predicted"/>
<organism evidence="1">
    <name type="scientific">uncultured Caudovirales phage</name>
    <dbReference type="NCBI Taxonomy" id="2100421"/>
    <lineage>
        <taxon>Viruses</taxon>
        <taxon>Duplodnaviria</taxon>
        <taxon>Heunggongvirae</taxon>
        <taxon>Uroviricota</taxon>
        <taxon>Caudoviricetes</taxon>
        <taxon>Peduoviridae</taxon>
        <taxon>Maltschvirus</taxon>
        <taxon>Maltschvirus maltsch</taxon>
    </lineage>
</organism>
<evidence type="ECO:0000313" key="1">
    <source>
        <dbReference type="EMBL" id="CAB5178552.1"/>
    </source>
</evidence>
<name>A0A6J7W8W6_9CAUD</name>